<keyword evidence="2" id="KW-1185">Reference proteome</keyword>
<organism evidence="1 2">
    <name type="scientific">Hydrogenimonas cancrithermarum</name>
    <dbReference type="NCBI Taxonomy" id="2993563"/>
    <lineage>
        <taxon>Bacteria</taxon>
        <taxon>Pseudomonadati</taxon>
        <taxon>Campylobacterota</taxon>
        <taxon>Epsilonproteobacteria</taxon>
        <taxon>Campylobacterales</taxon>
        <taxon>Hydrogenimonadaceae</taxon>
        <taxon>Hydrogenimonas</taxon>
    </lineage>
</organism>
<dbReference type="Proteomes" id="UP001321445">
    <property type="component" value="Chromosome"/>
</dbReference>
<accession>A0ABN6WXK9</accession>
<evidence type="ECO:0000313" key="1">
    <source>
        <dbReference type="EMBL" id="BDY13932.1"/>
    </source>
</evidence>
<proteinExistence type="predicted"/>
<dbReference type="RefSeq" id="WP_286336870.1">
    <property type="nucleotide sequence ID" value="NZ_AP027370.1"/>
</dbReference>
<dbReference type="SUPFAM" id="SSF63418">
    <property type="entry name" value="MurE/MurF N-terminal domain"/>
    <property type="match status" value="1"/>
</dbReference>
<sequence length="338" mass="38412">MRLENVLAVTGGKLLNAPSISRFDAVALTLKKVTRGALFVARSSEEIAQAIAQGAYGIITDKPVVPEDEEIAWILVDDISCTLPKLLRLWLMVNPRTIFFVSKEVMEFLYHISFDSAVLLLDGESARMSAQIFASSQKQTILCDDRLFLEHIGVGPRRIEPEPVDAEIVSQTLFETSFILKEKYYERLPLVPCMMASFLDAVGTLQTLNAPFTLTHLEYTPSFEPIFVDAKGFRRDFGESDRVLLFADSRLGCRCLTQFDRVRWTRCSLYIPTQIKFQCDIKLPKREYGAIEKLVKLVREELQHPGYSILVDMRSEPFFDTMEKLGLIGHHTMTKGLF</sequence>
<name>A0ABN6WXK9_9BACT</name>
<evidence type="ECO:0000313" key="2">
    <source>
        <dbReference type="Proteomes" id="UP001321445"/>
    </source>
</evidence>
<protein>
    <submittedName>
        <fullName evidence="1">Uncharacterized protein</fullName>
    </submittedName>
</protein>
<gene>
    <name evidence="1" type="ORF">HCR_22440</name>
</gene>
<dbReference type="EMBL" id="AP027370">
    <property type="protein sequence ID" value="BDY13932.1"/>
    <property type="molecule type" value="Genomic_DNA"/>
</dbReference>
<dbReference type="InterPro" id="IPR035911">
    <property type="entry name" value="MurE/MurF_N"/>
</dbReference>
<reference evidence="1 2" key="1">
    <citation type="submission" date="2023-03" db="EMBL/GenBank/DDBJ databases">
        <title>Description of Hydrogenimonas sp. ISO32.</title>
        <authorList>
            <person name="Mino S."/>
            <person name="Fukazawa S."/>
            <person name="Sawabe T."/>
        </authorList>
    </citation>
    <scope>NUCLEOTIDE SEQUENCE [LARGE SCALE GENOMIC DNA]</scope>
    <source>
        <strain evidence="1 2">ISO32</strain>
    </source>
</reference>